<evidence type="ECO:0000313" key="2">
    <source>
        <dbReference type="EMBL" id="PCI23516.1"/>
    </source>
</evidence>
<dbReference type="EMBL" id="NVSR01000142">
    <property type="protein sequence ID" value="PCI23516.1"/>
    <property type="molecule type" value="Genomic_DNA"/>
</dbReference>
<feature type="region of interest" description="Disordered" evidence="1">
    <location>
        <begin position="1"/>
        <end position="45"/>
    </location>
</feature>
<dbReference type="AlphaFoldDB" id="A0A2A4SQ33"/>
<evidence type="ECO:0000313" key="3">
    <source>
        <dbReference type="Proteomes" id="UP000218113"/>
    </source>
</evidence>
<sequence length="327" mass="37622">MAKKKKQKKAGLAKRQAGKQVKKRAVKRKVVSQRPAEKKQMKMSRVKKNLKKLPNLIFESELQEIAFTQEQVQGVMEAHEKTPDQIEAIATPEFMEKLGVQLQTMDQRFALEQDADRGMMVKAMLYFMDQEQAPTYLNQLIVSLFYQALHKIETPEADFGPIELELQIKDYDEKWESYLEEKTAALQEQGEGAETPAFPQEEVEEEAWTASPFEQLLEEFGSYLSSELKMEEEVLEKTQEDAEALFNDYFEEKEITSLEGIRVRKIQNFLEGWFIRNMNPTPEDVESMIGSLSTLVGFLESKEKIAADKCQAIVEYLGNKEAILANL</sequence>
<organism evidence="2 3">
    <name type="scientific">SAR324 cluster bacterium</name>
    <dbReference type="NCBI Taxonomy" id="2024889"/>
    <lineage>
        <taxon>Bacteria</taxon>
        <taxon>Deltaproteobacteria</taxon>
        <taxon>SAR324 cluster</taxon>
    </lineage>
</organism>
<name>A0A2A4SQ33_9DELT</name>
<dbReference type="Proteomes" id="UP000218113">
    <property type="component" value="Unassembled WGS sequence"/>
</dbReference>
<proteinExistence type="predicted"/>
<evidence type="ECO:0000256" key="1">
    <source>
        <dbReference type="SAM" id="MobiDB-lite"/>
    </source>
</evidence>
<reference evidence="3" key="1">
    <citation type="submission" date="2017-08" db="EMBL/GenBank/DDBJ databases">
        <title>A dynamic microbial community with high functional redundancy inhabits the cold, oxic subseafloor aquifer.</title>
        <authorList>
            <person name="Tully B.J."/>
            <person name="Wheat C.G."/>
            <person name="Glazer B.T."/>
            <person name="Huber J.A."/>
        </authorList>
    </citation>
    <scope>NUCLEOTIDE SEQUENCE [LARGE SCALE GENOMIC DNA]</scope>
</reference>
<gene>
    <name evidence="2" type="ORF">COB67_12700</name>
</gene>
<accession>A0A2A4SQ33</accession>
<comment type="caution">
    <text evidence="2">The sequence shown here is derived from an EMBL/GenBank/DDBJ whole genome shotgun (WGS) entry which is preliminary data.</text>
</comment>
<protein>
    <submittedName>
        <fullName evidence="2">Uncharacterized protein</fullName>
    </submittedName>
</protein>
<feature type="compositionally biased region" description="Basic residues" evidence="1">
    <location>
        <begin position="1"/>
        <end position="31"/>
    </location>
</feature>